<dbReference type="PROSITE" id="PS51679">
    <property type="entry name" value="SAM_MT_C5"/>
    <property type="match status" value="1"/>
</dbReference>
<reference evidence="7" key="1">
    <citation type="submission" date="2018-04" db="EMBL/GenBank/DDBJ databases">
        <title>Transcriptome of Schizaphis graminum biotype I.</title>
        <authorList>
            <person name="Scully E.D."/>
            <person name="Geib S.M."/>
            <person name="Palmer N.A."/>
            <person name="Koch K."/>
            <person name="Bradshaw J."/>
            <person name="Heng-Moss T."/>
            <person name="Sarath G."/>
        </authorList>
    </citation>
    <scope>NUCLEOTIDE SEQUENCE</scope>
</reference>
<dbReference type="EMBL" id="GGMR01003553">
    <property type="protein sequence ID" value="MBY16172.1"/>
    <property type="molecule type" value="Transcribed_RNA"/>
</dbReference>
<feature type="active site" evidence="5">
    <location>
        <position position="108"/>
    </location>
</feature>
<dbReference type="Gene3D" id="3.40.50.150">
    <property type="entry name" value="Vaccinia Virus protein VP39"/>
    <property type="match status" value="1"/>
</dbReference>
<keyword evidence="4 5" id="KW-0949">S-adenosyl-L-methionine</keyword>
<organism evidence="7">
    <name type="scientific">Schizaphis graminum</name>
    <name type="common">Green bug aphid</name>
    <dbReference type="NCBI Taxonomy" id="13262"/>
    <lineage>
        <taxon>Eukaryota</taxon>
        <taxon>Metazoa</taxon>
        <taxon>Ecdysozoa</taxon>
        <taxon>Arthropoda</taxon>
        <taxon>Hexapoda</taxon>
        <taxon>Insecta</taxon>
        <taxon>Pterygota</taxon>
        <taxon>Neoptera</taxon>
        <taxon>Paraneoptera</taxon>
        <taxon>Hemiptera</taxon>
        <taxon>Sternorrhyncha</taxon>
        <taxon>Aphidomorpha</taxon>
        <taxon>Aphidoidea</taxon>
        <taxon>Aphididae</taxon>
        <taxon>Aphidini</taxon>
        <taxon>Schizaphis</taxon>
    </lineage>
</organism>
<dbReference type="Pfam" id="PF00145">
    <property type="entry name" value="DNA_methylase"/>
    <property type="match status" value="1"/>
</dbReference>
<proteinExistence type="inferred from homology"/>
<evidence type="ECO:0000256" key="5">
    <source>
        <dbReference type="PROSITE-ProRule" id="PRU01016"/>
    </source>
</evidence>
<dbReference type="Gene3D" id="2.20.70.90">
    <property type="match status" value="1"/>
</dbReference>
<sequence>MADKQSPEMHSNNVHTTVPPSSNASTSQLPRLRVLSLFDGIGTGYYSLKELGFDIEVFYACEIDKDALMLTRYHFADNIIQLGSVTELTNEVLDKIGPINLLFGGSPCADLSSVNFRKKGIYDPDGTGILYFDFYRIWNYLQVKCRRENTPFYWLFENVASMELKNKEYISKFFECQPNVIDSLHFSPQRRRRFFWANLPDMEQLSHHAREIGQIGIDEPKLEDYLEKNLDRRANVEKVGTITSKRSCLQDGKSRNPVSQDGQYTGLYITEIEAIFGLPAHFTDVGDLSIASRQKLIGRAWSVQVIKKLLSLLKNTFANDNN</sequence>
<dbReference type="SUPFAM" id="SSF53335">
    <property type="entry name" value="S-adenosyl-L-methionine-dependent methyltransferases"/>
    <property type="match status" value="1"/>
</dbReference>
<evidence type="ECO:0000256" key="6">
    <source>
        <dbReference type="SAM" id="MobiDB-lite"/>
    </source>
</evidence>
<name>A0A2S2NGX4_SCHGA</name>
<feature type="region of interest" description="Disordered" evidence="6">
    <location>
        <begin position="1"/>
        <end position="26"/>
    </location>
</feature>
<dbReference type="PROSITE" id="PS00094">
    <property type="entry name" value="C5_MTASE_1"/>
    <property type="match status" value="1"/>
</dbReference>
<dbReference type="PANTHER" id="PTHR23068">
    <property type="entry name" value="DNA CYTOSINE-5- -METHYLTRANSFERASE 3-RELATED"/>
    <property type="match status" value="1"/>
</dbReference>
<dbReference type="GO" id="GO:0003886">
    <property type="term" value="F:DNA (cytosine-5-)-methyltransferase activity"/>
    <property type="evidence" value="ECO:0007669"/>
    <property type="project" value="UniProtKB-EC"/>
</dbReference>
<dbReference type="GO" id="GO:0032259">
    <property type="term" value="P:methylation"/>
    <property type="evidence" value="ECO:0007669"/>
    <property type="project" value="UniProtKB-KW"/>
</dbReference>
<feature type="compositionally biased region" description="Polar residues" evidence="6">
    <location>
        <begin position="8"/>
        <end position="26"/>
    </location>
</feature>
<dbReference type="GO" id="GO:0005634">
    <property type="term" value="C:nucleus"/>
    <property type="evidence" value="ECO:0007669"/>
    <property type="project" value="TreeGrafter"/>
</dbReference>
<dbReference type="InterPro" id="IPR018117">
    <property type="entry name" value="C5_DNA_meth_AS"/>
</dbReference>
<keyword evidence="2 5" id="KW-0489">Methyltransferase</keyword>
<evidence type="ECO:0000256" key="1">
    <source>
        <dbReference type="ARBA" id="ARBA00011975"/>
    </source>
</evidence>
<dbReference type="EC" id="2.1.1.37" evidence="1"/>
<dbReference type="PANTHER" id="PTHR23068:SF25">
    <property type="entry name" value="DNA (CYTOSINE-5)-METHYLTRANSFERASE DRM2"/>
    <property type="match status" value="1"/>
</dbReference>
<evidence type="ECO:0000256" key="2">
    <source>
        <dbReference type="ARBA" id="ARBA00022603"/>
    </source>
</evidence>
<evidence type="ECO:0000313" key="7">
    <source>
        <dbReference type="EMBL" id="MBY16172.1"/>
    </source>
</evidence>
<gene>
    <name evidence="7" type="primary">Dnmt3b</name>
    <name evidence="7" type="ORF">g.51861</name>
</gene>
<comment type="similarity">
    <text evidence="5">Belongs to the class I-like SAM-binding methyltransferase superfamily. C5-methyltransferase family.</text>
</comment>
<dbReference type="InterPro" id="IPR001525">
    <property type="entry name" value="C5_MeTfrase"/>
</dbReference>
<evidence type="ECO:0000256" key="3">
    <source>
        <dbReference type="ARBA" id="ARBA00022679"/>
    </source>
</evidence>
<accession>A0A2S2NGX4</accession>
<keyword evidence="3 5" id="KW-0808">Transferase</keyword>
<protein>
    <recommendedName>
        <fullName evidence="1">DNA (cytosine-5-)-methyltransferase</fullName>
        <ecNumber evidence="1">2.1.1.37</ecNumber>
    </recommendedName>
</protein>
<dbReference type="InterPro" id="IPR029063">
    <property type="entry name" value="SAM-dependent_MTases_sf"/>
</dbReference>
<dbReference type="InterPro" id="IPR050390">
    <property type="entry name" value="C5-Methyltransferase"/>
</dbReference>
<dbReference type="AlphaFoldDB" id="A0A2S2NGX4"/>
<evidence type="ECO:0000256" key="4">
    <source>
        <dbReference type="ARBA" id="ARBA00022691"/>
    </source>
</evidence>